<keyword evidence="4" id="KW-1185">Reference proteome</keyword>
<dbReference type="InterPro" id="IPR025667">
    <property type="entry name" value="SprB_repeat"/>
</dbReference>
<organism evidence="3 4">
    <name type="scientific">Putridiphycobacter roseus</name>
    <dbReference type="NCBI Taxonomy" id="2219161"/>
    <lineage>
        <taxon>Bacteria</taxon>
        <taxon>Pseudomonadati</taxon>
        <taxon>Bacteroidota</taxon>
        <taxon>Flavobacteriia</taxon>
        <taxon>Flavobacteriales</taxon>
        <taxon>Crocinitomicaceae</taxon>
        <taxon>Putridiphycobacter</taxon>
    </lineage>
</organism>
<keyword evidence="1" id="KW-0732">Signal</keyword>
<feature type="domain" description="Secretion system C-terminal sorting" evidence="2">
    <location>
        <begin position="1867"/>
        <end position="1944"/>
    </location>
</feature>
<evidence type="ECO:0000256" key="1">
    <source>
        <dbReference type="ARBA" id="ARBA00022729"/>
    </source>
</evidence>
<dbReference type="NCBIfam" id="TIGR04183">
    <property type="entry name" value="Por_Secre_tail"/>
    <property type="match status" value="1"/>
</dbReference>
<gene>
    <name evidence="3" type="ORF">DNU06_03745</name>
</gene>
<sequence length="1946" mass="202337">MMTTLPFFYNGIAMRKIFSFLVIFLFSHVVLASDTDNWDYNMESPPCDNVTNSGTITGAQSSCGSFYPTSLLSTSPASGGSGVIEYQWMYKSASTGWNLQTVVGATMLDYTPGLLSETTKFVRCSRTQGCTSWPGETSSITITVTNACCNVTNAGIIGNTQTSCGPFDPSPIVSIAPASGGTGLIEYVWMYRSASTNWGLTMIPNSNSETYDPGYLTETTKFRRCSRNIGCTSWPGETTDLLMTVSNSCCNVTQSGAIGNAQINCGAFDPAPITSLSPASGGSGIIEYIWMYSNATTNDVLTVIPGTNSETYDPGYITETTRFRRCSRNVGCSNWPGETTDLYMTVNPIFSATATSTAASCSDTIKVCTMSDYNGSRTIWMPNLGGTSVTSNFKIINNSAKLYQFSDGTAHYVGKAQSTVDANKQWVFSVWFKDKKDWSTWNAGGGSYKNGGGTTNHTNWDYYIMDASKTNSMIGLLDYAGIELNLTHMPSSYLYAMQLGQGANDHDGDFGMSFWFNYTSTNSAFSAGHGDFNADAACTDLITCGGSASAAIVGGVAPYIYEWSNGIYGDYNKDLCIGTYNVTVTDANGCVANASTSISSSTCCLMSSAGTIGNAQAGCGPFDPMAFTNLSSAIGGGTGVIEYQWMYENSTTSGVLTAISGANNAVYDPGMINETTQFRRYSRIQGCSGWPGESNDITITINASPLATVTNTNATGNGVADGTATIIANGGTLPYSYLWSDGQTTATANGLASGTYLVTVTDVNGCTTSESVVINEPIALSVTVTSSAVLCNGGNDGTAMVSIAGGTSPYTYLWSTGATNDSVSGLTDGNYSVTVTDANGYSILGTVLVNEPTALTNTNISVLDVTCNGGNDGLVSLNASGGTAPYTYAWSNGQTTPNVIGLSAGSYSISITDSNACNIVVSTAVNEPTVLSNNSVNITDASCNGTATGTIALQITGGSSPYTYAWSNGQTNAVATGLTAGVHSVVVTDVNGCSLSINNLTVNQPLTFAVETAAATNTSCFGACDGFAIISLDGGTFPYTYLWSNGATDPVSLGLCAGTYSVTVTDANGCSLTENNILVAEPAPIENSSTSIVDVTCNGYNNGSATVHPTGGTAPYSYVWSDGQTTATATGLMAGLFSVTISDANGCSVLINDINVSEPDLLINTNTSIVNTSCFGTCDGSISVAVTGGTAPYTYAWTNVVFNQINGDGTAVITDLCKGLYAVVVTDANGCTIAIDSILIASPSPLFNNNPTITPVSCFGETNGSIDLDVMGGTLPYTYAWSNGVNTELNDNLSAGSYSVTVTDANGCAFDVSNVIITEPTLLSNSNTTIVAVSCNGLNDGSITVNPTGGTAPYTYAWSNGAITSSVNGLTAGVYNVVITDANGCSFNENNMNIMEPTPLVISTPIINPASCFGICDGSITISLSGGTAPYTYAWSQFVINQINGDGTPEITDLCKGIYSVLVTDANGCTVSLDSVQISEPPAVFNNNMVVSNISCNGSSDGAIDLDIFGGTSPYSYTWNNGDSTESIDGLSPGVYSVIVTDVNGCGLDENNILITEPLPMLAPNNVVSNISCAGICDGLIQLNVTGGILPYNYNWNTGDSSMLISNLCAGNYAAAITDANGCTLNVSGMTITEPMALSAGLISTEVQCYTGCDGSINTTITGGTAPFLLDWNNGSTNSNLINLCAGVYAVSIIDANGCTVEDSVAISQPNELHSISTTTDASCFGVCDGTSATTVTGGTMPYSFLWNTGDTTNNVTGLCADSYNVIVTDANGCVAVNSSLILAPAEIQVAFVVDYNSASIQANGMNGVLPYTYNWANGSVGNTISNLVNGEYFLTLTDANGCSVNDSIEFVDGGGIINQFTVNVGPNPFYNDTKLSISTTQSSKIVVDIYDATGNIIEETFNGMLIEDTEFELIINSNSIKPGMYLCRILAEDGSAITKKLMVVK</sequence>
<dbReference type="EMBL" id="QKSB01000001">
    <property type="protein sequence ID" value="PZE18952.1"/>
    <property type="molecule type" value="Genomic_DNA"/>
</dbReference>
<reference evidence="3 4" key="1">
    <citation type="submission" date="2018-06" db="EMBL/GenBank/DDBJ databases">
        <title>The draft genome sequence of Crocinitomix sp. SM1701.</title>
        <authorList>
            <person name="Zhang X."/>
        </authorList>
    </citation>
    <scope>NUCLEOTIDE SEQUENCE [LARGE SCALE GENOMIC DNA]</scope>
    <source>
        <strain evidence="3 4">SM1701</strain>
    </source>
</reference>
<dbReference type="Pfam" id="PF18962">
    <property type="entry name" value="Por_Secre_tail"/>
    <property type="match status" value="1"/>
</dbReference>
<dbReference type="InterPro" id="IPR026444">
    <property type="entry name" value="Secre_tail"/>
</dbReference>
<evidence type="ECO:0000313" key="4">
    <source>
        <dbReference type="Proteomes" id="UP000249248"/>
    </source>
</evidence>
<dbReference type="Pfam" id="PF13573">
    <property type="entry name" value="SprB"/>
    <property type="match status" value="14"/>
</dbReference>
<dbReference type="Proteomes" id="UP000249248">
    <property type="component" value="Unassembled WGS sequence"/>
</dbReference>
<evidence type="ECO:0000259" key="2">
    <source>
        <dbReference type="Pfam" id="PF18962"/>
    </source>
</evidence>
<dbReference type="RefSeq" id="WP_111061853.1">
    <property type="nucleotide sequence ID" value="NZ_JBHUCU010000007.1"/>
</dbReference>
<evidence type="ECO:0000313" key="3">
    <source>
        <dbReference type="EMBL" id="PZE18952.1"/>
    </source>
</evidence>
<dbReference type="Gene3D" id="2.60.40.740">
    <property type="match status" value="14"/>
</dbReference>
<protein>
    <recommendedName>
        <fullName evidence="2">Secretion system C-terminal sorting domain-containing protein</fullName>
    </recommendedName>
</protein>
<accession>A0A2W1NTG9</accession>
<name>A0A2W1NTG9_9FLAO</name>
<comment type="caution">
    <text evidence="3">The sequence shown here is derived from an EMBL/GenBank/DDBJ whole genome shotgun (WGS) entry which is preliminary data.</text>
</comment>
<dbReference type="OrthoDB" id="9805017at2"/>
<proteinExistence type="predicted"/>